<dbReference type="RefSeq" id="YP_009098146.1">
    <property type="nucleotide sequence ID" value="NC_025417.1"/>
</dbReference>
<evidence type="ECO:0008006" key="3">
    <source>
        <dbReference type="Google" id="ProtNLM"/>
    </source>
</evidence>
<accession>A0A075BEK5</accession>
<name>A0A075BEK5_9CAUD</name>
<sequence>MKFKIEKNNSDIKTLWNLAKNGYMSYQTVHNIFKNESDEFIIFNSKQTYNKFMKLRYNRSAIQ</sequence>
<dbReference type="Proteomes" id="UP000028568">
    <property type="component" value="Segment"/>
</dbReference>
<evidence type="ECO:0000313" key="2">
    <source>
        <dbReference type="Proteomes" id="UP000028568"/>
    </source>
</evidence>
<evidence type="ECO:0000313" key="1">
    <source>
        <dbReference type="EMBL" id="AFX93263.1"/>
    </source>
</evidence>
<dbReference type="GeneID" id="22276409"/>
<organism evidence="1 2">
    <name type="scientific">Staphylococcus phage Team1</name>
    <dbReference type="NCBI Taxonomy" id="1262512"/>
    <lineage>
        <taxon>Viruses</taxon>
        <taxon>Duplodnaviria</taxon>
        <taxon>Heunggongvirae</taxon>
        <taxon>Uroviricota</taxon>
        <taxon>Caudoviricetes</taxon>
        <taxon>Herelleviridae</taxon>
        <taxon>Twortvirinae</taxon>
        <taxon>Kayvirus</taxon>
        <taxon>Kayvirus G1</taxon>
    </lineage>
</organism>
<protein>
    <recommendedName>
        <fullName evidence="3">TreL</fullName>
    </recommendedName>
</protein>
<dbReference type="KEGG" id="vg:22276409"/>
<dbReference type="EMBL" id="KC012913">
    <property type="protein sequence ID" value="AFX93263.1"/>
    <property type="molecule type" value="Genomic_DNA"/>
</dbReference>
<proteinExistence type="predicted"/>
<reference evidence="1 2" key="1">
    <citation type="journal article" date="2014" name="PLoS ONE">
        <title>Improving the Safety of Staphylococcus aureus Polyvalent Phages by Their Production on a Staphylococcus xylosus Strain.</title>
        <authorList>
            <person name="El Haddad L."/>
            <person name="Ben Abdallah N."/>
            <person name="Plante P.L."/>
            <person name="Dumaresq J."/>
            <person name="Katsarava R."/>
            <person name="Labrie S."/>
            <person name="Corbeil J."/>
            <person name="St-Gelais D."/>
            <person name="Moineau S."/>
        </authorList>
    </citation>
    <scope>NUCLEOTIDE SEQUENCE [LARGE SCALE GENOMIC DNA]</scope>
</reference>